<gene>
    <name evidence="2" type="ORF">EV196_103105</name>
</gene>
<dbReference type="AlphaFoldDB" id="A0A4R1RLP4"/>
<dbReference type="SUPFAM" id="SSF53756">
    <property type="entry name" value="UDP-Glycosyltransferase/glycogen phosphorylase"/>
    <property type="match status" value="1"/>
</dbReference>
<comment type="caution">
    <text evidence="2">The sequence shown here is derived from an EMBL/GenBank/DDBJ whole genome shotgun (WGS) entry which is preliminary data.</text>
</comment>
<accession>A0A4R1RLP4</accession>
<dbReference type="EMBL" id="SLUP01000003">
    <property type="protein sequence ID" value="TCL66692.1"/>
    <property type="molecule type" value="Genomic_DNA"/>
</dbReference>
<feature type="domain" description="Glycosyl transferase family 1" evidence="1">
    <location>
        <begin position="213"/>
        <end position="394"/>
    </location>
</feature>
<sequence length="420" mass="47136">MMKVLHVVNSMDPVLGGVSKAVDIIASSLASEGIINEVVSLDHSEDGFVTNQAFKWHALGKSTNPWGYNSGLLPWLTVNVAEYDYVIIHGLWLYNSYAVYKAFKNIRQSKALSRGTKYLVMPHGMLDPYFQKASGRRVKAIRNWLYWKFIESKVVNTSDGLLFTCEEECKLAKEPFKPYNPKNEFIVGLGVEAPPEYHSKMDEAFFKICKGLENRPFLLFLSRINEKKGVDLLIEAYKKIILNPSAYFTTSVEGTSKQINKEATKAGFEIPALAIVGPGIETDYGQSLLKTINNHPELKNNIFFPGMLSGNAKWGAFYNSDAFVLPSHQENFGIAVVESLACKKPVLISNQINIWKEIKNTKAGLVENDTLVGTTTLLADWMNLSEENKEKMSRQAEVCYKTCFSIEALVTSWKSKVLDL</sequence>
<keyword evidence="3" id="KW-1185">Reference proteome</keyword>
<keyword evidence="2" id="KW-0808">Transferase</keyword>
<protein>
    <submittedName>
        <fullName evidence="2">Glycosyltransferase involved in cell wall biosynthesis</fullName>
    </submittedName>
</protein>
<dbReference type="InterPro" id="IPR050194">
    <property type="entry name" value="Glycosyltransferase_grp1"/>
</dbReference>
<dbReference type="Pfam" id="PF00534">
    <property type="entry name" value="Glycos_transf_1"/>
    <property type="match status" value="1"/>
</dbReference>
<dbReference type="PANTHER" id="PTHR45947:SF3">
    <property type="entry name" value="SULFOQUINOVOSYL TRANSFERASE SQD2"/>
    <property type="match status" value="1"/>
</dbReference>
<evidence type="ECO:0000259" key="1">
    <source>
        <dbReference type="Pfam" id="PF00534"/>
    </source>
</evidence>
<evidence type="ECO:0000313" key="3">
    <source>
        <dbReference type="Proteomes" id="UP000295455"/>
    </source>
</evidence>
<proteinExistence type="predicted"/>
<name>A0A4R1RLP4_9FLAO</name>
<dbReference type="InterPro" id="IPR001296">
    <property type="entry name" value="Glyco_trans_1"/>
</dbReference>
<organism evidence="2 3">
    <name type="scientific">Mariniflexile fucanivorans</name>
    <dbReference type="NCBI Taxonomy" id="264023"/>
    <lineage>
        <taxon>Bacteria</taxon>
        <taxon>Pseudomonadati</taxon>
        <taxon>Bacteroidota</taxon>
        <taxon>Flavobacteriia</taxon>
        <taxon>Flavobacteriales</taxon>
        <taxon>Flavobacteriaceae</taxon>
        <taxon>Mariniflexile</taxon>
    </lineage>
</organism>
<dbReference type="Proteomes" id="UP000295455">
    <property type="component" value="Unassembled WGS sequence"/>
</dbReference>
<reference evidence="2 3" key="1">
    <citation type="submission" date="2019-03" db="EMBL/GenBank/DDBJ databases">
        <title>Genomic Encyclopedia of Type Strains, Phase IV (KMG-IV): sequencing the most valuable type-strain genomes for metagenomic binning, comparative biology and taxonomic classification.</title>
        <authorList>
            <person name="Goeker M."/>
        </authorList>
    </citation>
    <scope>NUCLEOTIDE SEQUENCE [LARGE SCALE GENOMIC DNA]</scope>
    <source>
        <strain evidence="2 3">DSM 18792</strain>
    </source>
</reference>
<dbReference type="Gene3D" id="3.40.50.2000">
    <property type="entry name" value="Glycogen Phosphorylase B"/>
    <property type="match status" value="2"/>
</dbReference>
<evidence type="ECO:0000313" key="2">
    <source>
        <dbReference type="EMBL" id="TCL66692.1"/>
    </source>
</evidence>
<dbReference type="PANTHER" id="PTHR45947">
    <property type="entry name" value="SULFOQUINOVOSYL TRANSFERASE SQD2"/>
    <property type="match status" value="1"/>
</dbReference>
<dbReference type="RefSeq" id="WP_243652197.1">
    <property type="nucleotide sequence ID" value="NZ_OX156936.1"/>
</dbReference>
<dbReference type="GO" id="GO:0016757">
    <property type="term" value="F:glycosyltransferase activity"/>
    <property type="evidence" value="ECO:0007669"/>
    <property type="project" value="InterPro"/>
</dbReference>